<evidence type="ECO:0000256" key="6">
    <source>
        <dbReference type="ARBA" id="ARBA00022598"/>
    </source>
</evidence>
<dbReference type="SMART" id="SM00896">
    <property type="entry name" value="FDX-ACB"/>
    <property type="match status" value="1"/>
</dbReference>
<dbReference type="PROSITE" id="PS51447">
    <property type="entry name" value="FDX_ACB"/>
    <property type="match status" value="1"/>
</dbReference>
<dbReference type="NCBIfam" id="TIGR00472">
    <property type="entry name" value="pheT_bact"/>
    <property type="match status" value="1"/>
</dbReference>
<feature type="binding site" evidence="15">
    <location>
        <position position="463"/>
    </location>
    <ligand>
        <name>Mg(2+)</name>
        <dbReference type="ChEBI" id="CHEBI:18420"/>
        <note>shared with alpha subunit</note>
    </ligand>
</feature>
<dbReference type="Gene3D" id="3.50.40.10">
    <property type="entry name" value="Phenylalanyl-trna Synthetase, Chain B, domain 3"/>
    <property type="match status" value="1"/>
</dbReference>
<dbReference type="InterPro" id="IPR036690">
    <property type="entry name" value="Fdx_antiC-bd_sf"/>
</dbReference>
<dbReference type="SUPFAM" id="SSF50249">
    <property type="entry name" value="Nucleic acid-binding proteins"/>
    <property type="match status" value="1"/>
</dbReference>
<dbReference type="InterPro" id="IPR012340">
    <property type="entry name" value="NA-bd_OB-fold"/>
</dbReference>
<dbReference type="InterPro" id="IPR020825">
    <property type="entry name" value="Phe-tRNA_synthase-like_B3/B4"/>
</dbReference>
<dbReference type="InterPro" id="IPR041616">
    <property type="entry name" value="PheRS_beta_core"/>
</dbReference>
<comment type="similarity">
    <text evidence="2 15">Belongs to the phenylalanyl-tRNA synthetase beta subunit family. Type 1 subfamily.</text>
</comment>
<proteinExistence type="inferred from homology"/>
<keyword evidence="8 15" id="KW-0547">Nucleotide-binding</keyword>
<feature type="binding site" evidence="15">
    <location>
        <position position="453"/>
    </location>
    <ligand>
        <name>Mg(2+)</name>
        <dbReference type="ChEBI" id="CHEBI:18420"/>
        <note>shared with alpha subunit</note>
    </ligand>
</feature>
<dbReference type="CDD" id="cd02796">
    <property type="entry name" value="tRNA_bind_bactPheRS"/>
    <property type="match status" value="1"/>
</dbReference>
<dbReference type="Gene3D" id="2.40.50.140">
    <property type="entry name" value="Nucleic acid-binding proteins"/>
    <property type="match status" value="1"/>
</dbReference>
<keyword evidence="9 15" id="KW-0067">ATP-binding</keyword>
<dbReference type="Pfam" id="PF03483">
    <property type="entry name" value="B3_4"/>
    <property type="match status" value="1"/>
</dbReference>
<dbReference type="InterPro" id="IPR005121">
    <property type="entry name" value="Fdx_antiC-bd"/>
</dbReference>
<dbReference type="EC" id="6.1.1.20" evidence="15"/>
<evidence type="ECO:0000256" key="4">
    <source>
        <dbReference type="ARBA" id="ARBA00022490"/>
    </source>
</evidence>
<dbReference type="PANTHER" id="PTHR10947:SF0">
    <property type="entry name" value="PHENYLALANINE--TRNA LIGASE BETA SUBUNIT"/>
    <property type="match status" value="1"/>
</dbReference>
<feature type="domain" description="FDX-ACB" evidence="18">
    <location>
        <begin position="696"/>
        <end position="789"/>
    </location>
</feature>
<evidence type="ECO:0000256" key="14">
    <source>
        <dbReference type="ARBA" id="ARBA00049255"/>
    </source>
</evidence>
<dbReference type="InterPro" id="IPR045864">
    <property type="entry name" value="aa-tRNA-synth_II/BPL/LPL"/>
</dbReference>
<sequence>MKVSEKWLREWVSPALDTQALADQITMAGLEVDGIEPACPAFSGVVVAHVVEVSPHPDADKLNVCQVDTGSERVQVVCGARNIAAGQRIAFATVGAVLPGDFKIKKAKLRGVESRGMVCAASELGLEEGSSDGILVLPETAPVGEDFRTWLDLDDSVIEVDLTPNRGDCLSVRGIAREVGVLNRLGVTAPEMADAPTTLDERPTVELAATDLCPHYLSRIVKGVDVSAPTPLWMQERLRRAGLRSIDIVVDVTNYVLLELGQPLHAFDFEAISGGIQIRRAQAGESLELLGGQKVDLRDDTLIIADDSGPLAIAGIMGGASSGVTEKTASVLLEAAFFTPLAIAGRARSYGLHTDASHRFERGVDPGQTEQAMMRASSLLVQYAGGQAGPIVSAGGRDETARVIELSAERIERTLGVALPEWEVVDILTRLGMTVHAEGNAQWRVDVPSWRFDISIDADLIEELARVYGYNNMPVRHPAMDMAPVVRNEAVISDRTLRDRLVDLGYQEAITYSFISSELQHQFHPDAVSPELLNPISSDMAVMRSTLWPGLIKTLQHNLNRQQSRVRLFEIGQVFNGSLDALSQDKRLGGLIYGSRHPEDWFNRSGEVDFFDIKADVEAIMALGGERQWRFVQCEHSTLHPGQSAQILDGETPIGWVGALHPSITQALGLKSNVFVFELDYSSVTMRRVPSFEPLSRYPEVRRDLAIVVDERVVLSDITDAIATVAGEWLVDWRLFDVYQGKGVEPGSKSLAIGLTWQHPSRTLNDDEVSQWVSAIIETLEDRFEASLRR</sequence>
<dbReference type="EMBL" id="JARWAO010000003">
    <property type="protein sequence ID" value="MDR5896014.1"/>
    <property type="molecule type" value="Genomic_DNA"/>
</dbReference>
<dbReference type="HAMAP" id="MF_00283">
    <property type="entry name" value="Phe_tRNA_synth_beta1"/>
    <property type="match status" value="1"/>
</dbReference>
<dbReference type="SUPFAM" id="SSF55681">
    <property type="entry name" value="Class II aaRS and biotin synthetases"/>
    <property type="match status" value="1"/>
</dbReference>
<dbReference type="Gene3D" id="3.30.70.380">
    <property type="entry name" value="Ferrodoxin-fold anticodon-binding domain"/>
    <property type="match status" value="1"/>
</dbReference>
<dbReference type="CDD" id="cd00769">
    <property type="entry name" value="PheRS_beta_core"/>
    <property type="match status" value="1"/>
</dbReference>
<evidence type="ECO:0000313" key="21">
    <source>
        <dbReference type="Proteomes" id="UP001269375"/>
    </source>
</evidence>
<keyword evidence="21" id="KW-1185">Reference proteome</keyword>
<evidence type="ECO:0000256" key="3">
    <source>
        <dbReference type="ARBA" id="ARBA00011209"/>
    </source>
</evidence>
<keyword evidence="10 15" id="KW-0460">Magnesium</keyword>
<dbReference type="RefSeq" id="WP_251589954.1">
    <property type="nucleotide sequence ID" value="NZ_JAMLJI010000001.1"/>
</dbReference>
<feature type="binding site" evidence="15">
    <location>
        <position position="462"/>
    </location>
    <ligand>
        <name>Mg(2+)</name>
        <dbReference type="ChEBI" id="CHEBI:18420"/>
        <note>shared with alpha subunit</note>
    </ligand>
</feature>
<comment type="subcellular location">
    <subcellularLocation>
        <location evidence="1 15">Cytoplasm</location>
    </subcellularLocation>
</comment>
<dbReference type="Pfam" id="PF03484">
    <property type="entry name" value="B5"/>
    <property type="match status" value="1"/>
</dbReference>
<evidence type="ECO:0000256" key="15">
    <source>
        <dbReference type="HAMAP-Rule" id="MF_00283"/>
    </source>
</evidence>
<dbReference type="InterPro" id="IPR005147">
    <property type="entry name" value="tRNA_synthase_B5-dom"/>
</dbReference>
<keyword evidence="7 15" id="KW-0479">Metal-binding</keyword>
<evidence type="ECO:0000313" key="20">
    <source>
        <dbReference type="EMBL" id="MDR5896014.1"/>
    </source>
</evidence>
<dbReference type="PROSITE" id="PS51483">
    <property type="entry name" value="B5"/>
    <property type="match status" value="1"/>
</dbReference>
<dbReference type="InterPro" id="IPR009061">
    <property type="entry name" value="DNA-bd_dom_put_sf"/>
</dbReference>
<evidence type="ECO:0000256" key="5">
    <source>
        <dbReference type="ARBA" id="ARBA00022555"/>
    </source>
</evidence>
<evidence type="ECO:0000259" key="19">
    <source>
        <dbReference type="PROSITE" id="PS51483"/>
    </source>
</evidence>
<evidence type="ECO:0000256" key="8">
    <source>
        <dbReference type="ARBA" id="ARBA00022741"/>
    </source>
</evidence>
<organism evidence="20 21">
    <name type="scientific">Larsenimonas suaedae</name>
    <dbReference type="NCBI Taxonomy" id="1851019"/>
    <lineage>
        <taxon>Bacteria</taxon>
        <taxon>Pseudomonadati</taxon>
        <taxon>Pseudomonadota</taxon>
        <taxon>Gammaproteobacteria</taxon>
        <taxon>Oceanospirillales</taxon>
        <taxon>Halomonadaceae</taxon>
        <taxon>Larsenimonas</taxon>
    </lineage>
</organism>
<dbReference type="Pfam" id="PF03147">
    <property type="entry name" value="FDX-ACB"/>
    <property type="match status" value="1"/>
</dbReference>
<dbReference type="SUPFAM" id="SSF56037">
    <property type="entry name" value="PheT/TilS domain"/>
    <property type="match status" value="1"/>
</dbReference>
<dbReference type="Pfam" id="PF01588">
    <property type="entry name" value="tRNA_bind"/>
    <property type="match status" value="1"/>
</dbReference>
<dbReference type="PANTHER" id="PTHR10947">
    <property type="entry name" value="PHENYLALANYL-TRNA SYNTHETASE BETA CHAIN AND LEUCINE-RICH REPEAT-CONTAINING PROTEIN 47"/>
    <property type="match status" value="1"/>
</dbReference>
<dbReference type="InterPro" id="IPR005146">
    <property type="entry name" value="B3/B4_tRNA-bd"/>
</dbReference>
<dbReference type="InterPro" id="IPR033714">
    <property type="entry name" value="tRNA_bind_bactPheRS"/>
</dbReference>
<gene>
    <name evidence="15 20" type="primary">pheT</name>
    <name evidence="20" type="ORF">QC825_08030</name>
</gene>
<comment type="catalytic activity">
    <reaction evidence="14 15">
        <text>tRNA(Phe) + L-phenylalanine + ATP = L-phenylalanyl-tRNA(Phe) + AMP + diphosphate + H(+)</text>
        <dbReference type="Rhea" id="RHEA:19413"/>
        <dbReference type="Rhea" id="RHEA-COMP:9668"/>
        <dbReference type="Rhea" id="RHEA-COMP:9699"/>
        <dbReference type="ChEBI" id="CHEBI:15378"/>
        <dbReference type="ChEBI" id="CHEBI:30616"/>
        <dbReference type="ChEBI" id="CHEBI:33019"/>
        <dbReference type="ChEBI" id="CHEBI:58095"/>
        <dbReference type="ChEBI" id="CHEBI:78442"/>
        <dbReference type="ChEBI" id="CHEBI:78531"/>
        <dbReference type="ChEBI" id="CHEBI:456215"/>
        <dbReference type="EC" id="6.1.1.20"/>
    </reaction>
</comment>
<keyword evidence="11 16" id="KW-0694">RNA-binding</keyword>
<dbReference type="Proteomes" id="UP001269375">
    <property type="component" value="Unassembled WGS sequence"/>
</dbReference>
<evidence type="ECO:0000259" key="18">
    <source>
        <dbReference type="PROSITE" id="PS51447"/>
    </source>
</evidence>
<dbReference type="InterPro" id="IPR045060">
    <property type="entry name" value="Phe-tRNA-ligase_IIc_bsu"/>
</dbReference>
<evidence type="ECO:0000256" key="7">
    <source>
        <dbReference type="ARBA" id="ARBA00022723"/>
    </source>
</evidence>
<dbReference type="SUPFAM" id="SSF54991">
    <property type="entry name" value="Anticodon-binding domain of PheRS"/>
    <property type="match status" value="1"/>
</dbReference>
<reference evidence="20 21" key="1">
    <citation type="submission" date="2023-04" db="EMBL/GenBank/DDBJ databases">
        <title>A long-awaited taxogenomic arrangement of the family Halomonadaceae.</title>
        <authorList>
            <person name="De La Haba R."/>
            <person name="Chuvochina M."/>
            <person name="Wittouck S."/>
            <person name="Arahal D.R."/>
            <person name="Sanchez-Porro C."/>
            <person name="Hugenholtz P."/>
            <person name="Ventosa A."/>
        </authorList>
    </citation>
    <scope>NUCLEOTIDE SEQUENCE [LARGE SCALE GENOMIC DNA]</scope>
    <source>
        <strain evidence="20 21">DSM 22428</strain>
    </source>
</reference>
<comment type="subunit">
    <text evidence="3 15">Tetramer of two alpha and two beta subunits.</text>
</comment>
<dbReference type="SUPFAM" id="SSF46955">
    <property type="entry name" value="Putative DNA-binding domain"/>
    <property type="match status" value="1"/>
</dbReference>
<evidence type="ECO:0000256" key="13">
    <source>
        <dbReference type="ARBA" id="ARBA00023146"/>
    </source>
</evidence>
<comment type="cofactor">
    <cofactor evidence="15">
        <name>Mg(2+)</name>
        <dbReference type="ChEBI" id="CHEBI:18420"/>
    </cofactor>
    <text evidence="15">Binds 2 magnesium ions per tetramer.</text>
</comment>
<evidence type="ECO:0000256" key="16">
    <source>
        <dbReference type="PROSITE-ProRule" id="PRU00209"/>
    </source>
</evidence>
<evidence type="ECO:0000259" key="17">
    <source>
        <dbReference type="PROSITE" id="PS50886"/>
    </source>
</evidence>
<dbReference type="SMART" id="SM00874">
    <property type="entry name" value="B5"/>
    <property type="match status" value="1"/>
</dbReference>
<evidence type="ECO:0000256" key="2">
    <source>
        <dbReference type="ARBA" id="ARBA00008653"/>
    </source>
</evidence>
<dbReference type="NCBIfam" id="NF045760">
    <property type="entry name" value="YtpR"/>
    <property type="match status" value="1"/>
</dbReference>
<protein>
    <recommendedName>
        <fullName evidence="15">Phenylalanine--tRNA ligase beta subunit</fullName>
        <ecNumber evidence="15">6.1.1.20</ecNumber>
    </recommendedName>
    <alternativeName>
        <fullName evidence="15">Phenylalanyl-tRNA synthetase beta subunit</fullName>
        <shortName evidence="15">PheRS</shortName>
    </alternativeName>
</protein>
<dbReference type="PROSITE" id="PS50886">
    <property type="entry name" value="TRBD"/>
    <property type="match status" value="1"/>
</dbReference>
<evidence type="ECO:0000256" key="12">
    <source>
        <dbReference type="ARBA" id="ARBA00022917"/>
    </source>
</evidence>
<name>A0ABU1GVD9_9GAMM</name>
<feature type="binding site" evidence="15">
    <location>
        <position position="459"/>
    </location>
    <ligand>
        <name>Mg(2+)</name>
        <dbReference type="ChEBI" id="CHEBI:18420"/>
        <note>shared with alpha subunit</note>
    </ligand>
</feature>
<keyword evidence="5 16" id="KW-0820">tRNA-binding</keyword>
<dbReference type="Pfam" id="PF17759">
    <property type="entry name" value="tRNA_synthFbeta"/>
    <property type="match status" value="1"/>
</dbReference>
<keyword evidence="4 15" id="KW-0963">Cytoplasm</keyword>
<comment type="caution">
    <text evidence="20">The sequence shown here is derived from an EMBL/GenBank/DDBJ whole genome shotgun (WGS) entry which is preliminary data.</text>
</comment>
<evidence type="ECO:0000256" key="9">
    <source>
        <dbReference type="ARBA" id="ARBA00022840"/>
    </source>
</evidence>
<keyword evidence="12 15" id="KW-0648">Protein biosynthesis</keyword>
<keyword evidence="13 15" id="KW-0030">Aminoacyl-tRNA synthetase</keyword>
<dbReference type="Gene3D" id="3.30.930.10">
    <property type="entry name" value="Bira Bifunctional Protein, Domain 2"/>
    <property type="match status" value="1"/>
</dbReference>
<keyword evidence="6 15" id="KW-0436">Ligase</keyword>
<dbReference type="InterPro" id="IPR004532">
    <property type="entry name" value="Phe-tRNA-ligase_IIc_bsu_bact"/>
</dbReference>
<evidence type="ECO:0000256" key="11">
    <source>
        <dbReference type="ARBA" id="ARBA00022884"/>
    </source>
</evidence>
<feature type="domain" description="B5" evidence="19">
    <location>
        <begin position="399"/>
        <end position="475"/>
    </location>
</feature>
<dbReference type="InterPro" id="IPR002547">
    <property type="entry name" value="tRNA-bd_dom"/>
</dbReference>
<dbReference type="Gene3D" id="3.30.56.10">
    <property type="match status" value="2"/>
</dbReference>
<accession>A0ABU1GVD9</accession>
<evidence type="ECO:0000256" key="1">
    <source>
        <dbReference type="ARBA" id="ARBA00004496"/>
    </source>
</evidence>
<dbReference type="SMART" id="SM00873">
    <property type="entry name" value="B3_4"/>
    <property type="match status" value="1"/>
</dbReference>
<evidence type="ECO:0000256" key="10">
    <source>
        <dbReference type="ARBA" id="ARBA00022842"/>
    </source>
</evidence>
<dbReference type="GO" id="GO:0004826">
    <property type="term" value="F:phenylalanine-tRNA ligase activity"/>
    <property type="evidence" value="ECO:0007669"/>
    <property type="project" value="UniProtKB-EC"/>
</dbReference>
<feature type="domain" description="TRNA-binding" evidence="17">
    <location>
        <begin position="39"/>
        <end position="148"/>
    </location>
</feature>